<proteinExistence type="predicted"/>
<dbReference type="AlphaFoldDB" id="A0A0K2T7R4"/>
<accession>A0A0K2T7R4</accession>
<sequence>MSLLSHNVKLNTLSKCDCSLPKMELPRIELVINEET</sequence>
<reference evidence="1" key="1">
    <citation type="submission" date="2014-05" db="EMBL/GenBank/DDBJ databases">
        <authorList>
            <person name="Chronopoulou M."/>
        </authorList>
    </citation>
    <scope>NUCLEOTIDE SEQUENCE</scope>
    <source>
        <tissue evidence="1">Whole organism</tissue>
    </source>
</reference>
<organism evidence="1">
    <name type="scientific">Lepeophtheirus salmonis</name>
    <name type="common">Salmon louse</name>
    <name type="synonym">Caligus salmonis</name>
    <dbReference type="NCBI Taxonomy" id="72036"/>
    <lineage>
        <taxon>Eukaryota</taxon>
        <taxon>Metazoa</taxon>
        <taxon>Ecdysozoa</taxon>
        <taxon>Arthropoda</taxon>
        <taxon>Crustacea</taxon>
        <taxon>Multicrustacea</taxon>
        <taxon>Hexanauplia</taxon>
        <taxon>Copepoda</taxon>
        <taxon>Siphonostomatoida</taxon>
        <taxon>Caligidae</taxon>
        <taxon>Lepeophtheirus</taxon>
    </lineage>
</organism>
<name>A0A0K2T7R4_LEPSM</name>
<protein>
    <submittedName>
        <fullName evidence="1">Uncharacterized protein</fullName>
    </submittedName>
</protein>
<dbReference type="EMBL" id="HACA01004256">
    <property type="protein sequence ID" value="CDW21617.1"/>
    <property type="molecule type" value="Transcribed_RNA"/>
</dbReference>
<evidence type="ECO:0000313" key="1">
    <source>
        <dbReference type="EMBL" id="CDW21617.1"/>
    </source>
</evidence>